<dbReference type="Proteomes" id="UP001501727">
    <property type="component" value="Unassembled WGS sequence"/>
</dbReference>
<dbReference type="RefSeq" id="WP_344759087.1">
    <property type="nucleotide sequence ID" value="NZ_BAAAZU010000004.1"/>
</dbReference>
<organism evidence="2 3">
    <name type="scientific">Luteimonas lutimaris</name>
    <dbReference type="NCBI Taxonomy" id="698645"/>
    <lineage>
        <taxon>Bacteria</taxon>
        <taxon>Pseudomonadati</taxon>
        <taxon>Pseudomonadota</taxon>
        <taxon>Gammaproteobacteria</taxon>
        <taxon>Lysobacterales</taxon>
        <taxon>Lysobacteraceae</taxon>
        <taxon>Luteimonas</taxon>
    </lineage>
</organism>
<name>A0ABP7MDC1_9GAMM</name>
<feature type="compositionally biased region" description="Basic residues" evidence="1">
    <location>
        <begin position="1"/>
        <end position="10"/>
    </location>
</feature>
<feature type="region of interest" description="Disordered" evidence="1">
    <location>
        <begin position="1"/>
        <end position="30"/>
    </location>
</feature>
<evidence type="ECO:0000256" key="1">
    <source>
        <dbReference type="SAM" id="MobiDB-lite"/>
    </source>
</evidence>
<sequence>MPRKATKATTKRNTTSHLSARPAKGQDVGRNLTSDAIAADIQAFRKQGGRIEVLGNTPLNRVNVTAFRSKGNTQQKPAAATKQAAPKAAPKVAAQR</sequence>
<reference evidence="3" key="1">
    <citation type="journal article" date="2019" name="Int. J. Syst. Evol. Microbiol.">
        <title>The Global Catalogue of Microorganisms (GCM) 10K type strain sequencing project: providing services to taxonomists for standard genome sequencing and annotation.</title>
        <authorList>
            <consortium name="The Broad Institute Genomics Platform"/>
            <consortium name="The Broad Institute Genome Sequencing Center for Infectious Disease"/>
            <person name="Wu L."/>
            <person name="Ma J."/>
        </authorList>
    </citation>
    <scope>NUCLEOTIDE SEQUENCE [LARGE SCALE GENOMIC DNA]</scope>
    <source>
        <strain evidence="3">JCM 16916</strain>
    </source>
</reference>
<evidence type="ECO:0000313" key="3">
    <source>
        <dbReference type="Proteomes" id="UP001501727"/>
    </source>
</evidence>
<dbReference type="EMBL" id="BAAAZU010000004">
    <property type="protein sequence ID" value="GAA3920285.1"/>
    <property type="molecule type" value="Genomic_DNA"/>
</dbReference>
<proteinExistence type="predicted"/>
<evidence type="ECO:0000313" key="2">
    <source>
        <dbReference type="EMBL" id="GAA3920285.1"/>
    </source>
</evidence>
<feature type="region of interest" description="Disordered" evidence="1">
    <location>
        <begin position="68"/>
        <end position="96"/>
    </location>
</feature>
<gene>
    <name evidence="2" type="ORF">GCM10022229_12450</name>
</gene>
<feature type="compositionally biased region" description="Low complexity" evidence="1">
    <location>
        <begin position="74"/>
        <end position="96"/>
    </location>
</feature>
<keyword evidence="3" id="KW-1185">Reference proteome</keyword>
<accession>A0ABP7MDC1</accession>
<protein>
    <submittedName>
        <fullName evidence="2">Uncharacterized protein</fullName>
    </submittedName>
</protein>
<comment type="caution">
    <text evidence="2">The sequence shown here is derived from an EMBL/GenBank/DDBJ whole genome shotgun (WGS) entry which is preliminary data.</text>
</comment>